<keyword evidence="1" id="KW-0472">Membrane</keyword>
<feature type="transmembrane region" description="Helical" evidence="1">
    <location>
        <begin position="101"/>
        <end position="122"/>
    </location>
</feature>
<dbReference type="AlphaFoldDB" id="B0C9A7"/>
<keyword evidence="3" id="KW-1185">Reference proteome</keyword>
<keyword evidence="1" id="KW-0812">Transmembrane</keyword>
<proteinExistence type="predicted"/>
<dbReference type="eggNOG" id="COG3152">
    <property type="taxonomic scope" value="Bacteria"/>
</dbReference>
<name>B0C9A7_ACAM1</name>
<evidence type="ECO:0000256" key="1">
    <source>
        <dbReference type="SAM" id="Phobius"/>
    </source>
</evidence>
<dbReference type="PANTHER" id="PTHR34980:SF2">
    <property type="entry name" value="INNER MEMBRANE PROTEIN YHAH-RELATED"/>
    <property type="match status" value="1"/>
</dbReference>
<dbReference type="EMBL" id="CP000828">
    <property type="protein sequence ID" value="ABW27788.1"/>
    <property type="molecule type" value="Genomic_DNA"/>
</dbReference>
<protein>
    <recommendedName>
        <fullName evidence="4">DUF805 domain-containing protein</fullName>
    </recommendedName>
</protein>
<dbReference type="KEGG" id="amr:AM1_2788"/>
<dbReference type="HOGENOM" id="CLU_093674_4_1_3"/>
<feature type="transmembrane region" description="Helical" evidence="1">
    <location>
        <begin position="69"/>
        <end position="89"/>
    </location>
</feature>
<accession>B0C9A7</accession>
<evidence type="ECO:0008006" key="4">
    <source>
        <dbReference type="Google" id="ProtNLM"/>
    </source>
</evidence>
<dbReference type="Pfam" id="PF05656">
    <property type="entry name" value="DUF805"/>
    <property type="match status" value="1"/>
</dbReference>
<organism evidence="2 3">
    <name type="scientific">Acaryochloris marina (strain MBIC 11017)</name>
    <dbReference type="NCBI Taxonomy" id="329726"/>
    <lineage>
        <taxon>Bacteria</taxon>
        <taxon>Bacillati</taxon>
        <taxon>Cyanobacteriota</taxon>
        <taxon>Cyanophyceae</taxon>
        <taxon>Acaryochloridales</taxon>
        <taxon>Acaryochloridaceae</taxon>
        <taxon>Acaryochloris</taxon>
    </lineage>
</organism>
<dbReference type="GO" id="GO:0005886">
    <property type="term" value="C:plasma membrane"/>
    <property type="evidence" value="ECO:0007669"/>
    <property type="project" value="TreeGrafter"/>
</dbReference>
<gene>
    <name evidence="2" type="ordered locus">AM1_2788</name>
</gene>
<dbReference type="Proteomes" id="UP000000268">
    <property type="component" value="Chromosome"/>
</dbReference>
<dbReference type="OrthoDB" id="9812349at2"/>
<reference evidence="2 3" key="1">
    <citation type="journal article" date="2008" name="Proc. Natl. Acad. Sci. U.S.A.">
        <title>Niche adaptation and genome expansion in the chlorophyll d-producing cyanobacterium Acaryochloris marina.</title>
        <authorList>
            <person name="Swingley W.D."/>
            <person name="Chen M."/>
            <person name="Cheung P.C."/>
            <person name="Conrad A.L."/>
            <person name="Dejesa L.C."/>
            <person name="Hao J."/>
            <person name="Honchak B.M."/>
            <person name="Karbach L.E."/>
            <person name="Kurdoglu A."/>
            <person name="Lahiri S."/>
            <person name="Mastrian S.D."/>
            <person name="Miyashita H."/>
            <person name="Page L."/>
            <person name="Ramakrishna P."/>
            <person name="Satoh S."/>
            <person name="Sattley W.M."/>
            <person name="Shimada Y."/>
            <person name="Taylor H.L."/>
            <person name="Tomo T."/>
            <person name="Tsuchiya T."/>
            <person name="Wang Z.T."/>
            <person name="Raymond J."/>
            <person name="Mimuro M."/>
            <person name="Blankenship R.E."/>
            <person name="Touchman J.W."/>
        </authorList>
    </citation>
    <scope>NUCLEOTIDE SEQUENCE [LARGE SCALE GENOMIC DNA]</scope>
    <source>
        <strain evidence="3">MBIC 11017</strain>
    </source>
</reference>
<evidence type="ECO:0000313" key="2">
    <source>
        <dbReference type="EMBL" id="ABW27788.1"/>
    </source>
</evidence>
<dbReference type="PANTHER" id="PTHR34980">
    <property type="entry name" value="INNER MEMBRANE PROTEIN-RELATED-RELATED"/>
    <property type="match status" value="1"/>
</dbReference>
<feature type="transmembrane region" description="Helical" evidence="1">
    <location>
        <begin position="23"/>
        <end position="40"/>
    </location>
</feature>
<keyword evidence="1" id="KW-1133">Transmembrane helix</keyword>
<sequence>MKWYFYVLRKYWDYSGRARRKEFWYFVLFVILFSSVLIRIDEYLGISGDELVKSMLGISGVTLRRFPEFGLLNGLHSLVMVIPFIAVSIRRLHDTGRSGWWLFVNFVPMIGGLVLLFCLAAESQPEKNRYG</sequence>
<dbReference type="InterPro" id="IPR008523">
    <property type="entry name" value="DUF805"/>
</dbReference>
<evidence type="ECO:0000313" key="3">
    <source>
        <dbReference type="Proteomes" id="UP000000268"/>
    </source>
</evidence>